<gene>
    <name evidence="1" type="ORF">T10_4238</name>
</gene>
<dbReference type="AlphaFoldDB" id="A0A0V1MFA9"/>
<organism evidence="1 2">
    <name type="scientific">Trichinella papuae</name>
    <dbReference type="NCBI Taxonomy" id="268474"/>
    <lineage>
        <taxon>Eukaryota</taxon>
        <taxon>Metazoa</taxon>
        <taxon>Ecdysozoa</taxon>
        <taxon>Nematoda</taxon>
        <taxon>Enoplea</taxon>
        <taxon>Dorylaimia</taxon>
        <taxon>Trichinellida</taxon>
        <taxon>Trichinellidae</taxon>
        <taxon>Trichinella</taxon>
    </lineage>
</organism>
<reference evidence="1 2" key="1">
    <citation type="submission" date="2015-01" db="EMBL/GenBank/DDBJ databases">
        <title>Evolution of Trichinella species and genotypes.</title>
        <authorList>
            <person name="Korhonen P.K."/>
            <person name="Edoardo P."/>
            <person name="Giuseppe L.R."/>
            <person name="Gasser R.B."/>
        </authorList>
    </citation>
    <scope>NUCLEOTIDE SEQUENCE [LARGE SCALE GENOMIC DNA]</scope>
    <source>
        <strain evidence="1">ISS1980</strain>
    </source>
</reference>
<protein>
    <submittedName>
        <fullName evidence="1">Uncharacterized protein</fullName>
    </submittedName>
</protein>
<dbReference type="EMBL" id="JYDO01000113">
    <property type="protein sequence ID" value="KRZ70487.1"/>
    <property type="molecule type" value="Genomic_DNA"/>
</dbReference>
<accession>A0A0V1MFA9</accession>
<evidence type="ECO:0000313" key="1">
    <source>
        <dbReference type="EMBL" id="KRZ70487.1"/>
    </source>
</evidence>
<name>A0A0V1MFA9_9BILA</name>
<comment type="caution">
    <text evidence="1">The sequence shown here is derived from an EMBL/GenBank/DDBJ whole genome shotgun (WGS) entry which is preliminary data.</text>
</comment>
<dbReference type="Proteomes" id="UP000054843">
    <property type="component" value="Unassembled WGS sequence"/>
</dbReference>
<evidence type="ECO:0000313" key="2">
    <source>
        <dbReference type="Proteomes" id="UP000054843"/>
    </source>
</evidence>
<proteinExistence type="predicted"/>
<sequence length="77" mass="8345">MLCLKLVLSGRRNATDCSRESQVFAELAAADACKFKLDRFLPGKVCPHIPPDIITGENGGCVNTLIGEQKKCLVVQI</sequence>
<keyword evidence="2" id="KW-1185">Reference proteome</keyword>